<dbReference type="GO" id="GO:0005886">
    <property type="term" value="C:plasma membrane"/>
    <property type="evidence" value="ECO:0007669"/>
    <property type="project" value="UniProtKB-SubCell"/>
</dbReference>
<keyword evidence="4" id="KW-1003">Cell membrane</keyword>
<organism evidence="9 10">
    <name type="scientific">Actinomyces oris</name>
    <dbReference type="NCBI Taxonomy" id="544580"/>
    <lineage>
        <taxon>Bacteria</taxon>
        <taxon>Bacillati</taxon>
        <taxon>Actinomycetota</taxon>
        <taxon>Actinomycetes</taxon>
        <taxon>Actinomycetales</taxon>
        <taxon>Actinomycetaceae</taxon>
        <taxon>Actinomyces</taxon>
    </lineage>
</organism>
<evidence type="ECO:0000313" key="9">
    <source>
        <dbReference type="EMBL" id="OLO70706.1"/>
    </source>
</evidence>
<comment type="subcellular location">
    <subcellularLocation>
        <location evidence="1">Cell membrane</location>
        <topology evidence="1">Multi-pass membrane protein</topology>
    </subcellularLocation>
</comment>
<keyword evidence="3" id="KW-0813">Transport</keyword>
<comment type="caution">
    <text evidence="9">The sequence shown here is derived from an EMBL/GenBank/DDBJ whole genome shotgun (WGS) entry which is preliminary data.</text>
</comment>
<keyword evidence="5" id="KW-0812">Transmembrane</keyword>
<feature type="compositionally biased region" description="Basic and acidic residues" evidence="8">
    <location>
        <begin position="175"/>
        <end position="188"/>
    </location>
</feature>
<dbReference type="Pfam" id="PF02028">
    <property type="entry name" value="BCCT"/>
    <property type="match status" value="1"/>
</dbReference>
<reference evidence="9 10" key="1">
    <citation type="submission" date="2016-12" db="EMBL/GenBank/DDBJ databases">
        <title>Genomic comparison of strains in the 'Actinomyces naeslundii' group.</title>
        <authorList>
            <person name="Mughal S.R."/>
            <person name="Do T."/>
            <person name="Gilbert S.C."/>
            <person name="Witherden E.A."/>
            <person name="Didelot X."/>
            <person name="Beighton D."/>
        </authorList>
    </citation>
    <scope>NUCLEOTIDE SEQUENCE [LARGE SCALE GENOMIC DNA]</scope>
    <source>
        <strain evidence="9 10">WE8B-23</strain>
    </source>
</reference>
<evidence type="ECO:0000256" key="8">
    <source>
        <dbReference type="SAM" id="MobiDB-lite"/>
    </source>
</evidence>
<feature type="compositionally biased region" description="Low complexity" evidence="8">
    <location>
        <begin position="1"/>
        <end position="19"/>
    </location>
</feature>
<dbReference type="PANTHER" id="PTHR30047:SF7">
    <property type="entry name" value="HIGH-AFFINITY CHOLINE TRANSPORT PROTEIN"/>
    <property type="match status" value="1"/>
</dbReference>
<dbReference type="AlphaFoldDB" id="A0A1Q8WRG4"/>
<evidence type="ECO:0000256" key="7">
    <source>
        <dbReference type="ARBA" id="ARBA00023136"/>
    </source>
</evidence>
<evidence type="ECO:0000256" key="2">
    <source>
        <dbReference type="ARBA" id="ARBA00005658"/>
    </source>
</evidence>
<protein>
    <submittedName>
        <fullName evidence="9">Uncharacterized protein</fullName>
    </submittedName>
</protein>
<dbReference type="GO" id="GO:0022857">
    <property type="term" value="F:transmembrane transporter activity"/>
    <property type="evidence" value="ECO:0007669"/>
    <property type="project" value="InterPro"/>
</dbReference>
<dbReference type="PANTHER" id="PTHR30047">
    <property type="entry name" value="HIGH-AFFINITY CHOLINE TRANSPORT PROTEIN-RELATED"/>
    <property type="match status" value="1"/>
</dbReference>
<feature type="region of interest" description="Disordered" evidence="8">
    <location>
        <begin position="153"/>
        <end position="205"/>
    </location>
</feature>
<name>A0A1Q8WRG4_9ACTO</name>
<comment type="similarity">
    <text evidence="2">Belongs to the BCCT transporter (TC 2.A.15) family.</text>
</comment>
<gene>
    <name evidence="9" type="ORF">BKH20_05670</name>
</gene>
<feature type="compositionally biased region" description="Acidic residues" evidence="8">
    <location>
        <begin position="162"/>
        <end position="174"/>
    </location>
</feature>
<dbReference type="Proteomes" id="UP000185963">
    <property type="component" value="Unassembled WGS sequence"/>
</dbReference>
<proteinExistence type="inferred from homology"/>
<evidence type="ECO:0000256" key="4">
    <source>
        <dbReference type="ARBA" id="ARBA00022475"/>
    </source>
</evidence>
<keyword evidence="7" id="KW-0472">Membrane</keyword>
<evidence type="ECO:0000256" key="5">
    <source>
        <dbReference type="ARBA" id="ARBA00022692"/>
    </source>
</evidence>
<accession>A0A1Q8WRG4</accession>
<keyword evidence="6" id="KW-1133">Transmembrane helix</keyword>
<evidence type="ECO:0000256" key="6">
    <source>
        <dbReference type="ARBA" id="ARBA00022989"/>
    </source>
</evidence>
<dbReference type="EMBL" id="MSKS01000016">
    <property type="protein sequence ID" value="OLO70706.1"/>
    <property type="molecule type" value="Genomic_DNA"/>
</dbReference>
<evidence type="ECO:0000313" key="10">
    <source>
        <dbReference type="Proteomes" id="UP000185963"/>
    </source>
</evidence>
<evidence type="ECO:0000256" key="3">
    <source>
        <dbReference type="ARBA" id="ARBA00022448"/>
    </source>
</evidence>
<feature type="region of interest" description="Disordered" evidence="8">
    <location>
        <begin position="1"/>
        <end position="43"/>
    </location>
</feature>
<evidence type="ECO:0000256" key="1">
    <source>
        <dbReference type="ARBA" id="ARBA00004651"/>
    </source>
</evidence>
<sequence>MNRSTSTCRPRRTPSTLRRPGPPAPPWARPCSTGPSTRGPCTPWSDRPAPWAWRISWTPFAGMFIARISRGRTIRQFVTGADSTSIVMGGLSENGTTDPSRFTVVFWGVATSGVASAMLLRYSLANQVLIDSVTTAVTTANEPHEVETIELHTRLSSTAGNDDGDDEGAEDGTDETAKDLRGDGRAVDGADDASAGADRSQGDKA</sequence>
<dbReference type="InterPro" id="IPR000060">
    <property type="entry name" value="BCCT_transptr"/>
</dbReference>